<evidence type="ECO:0000313" key="2">
    <source>
        <dbReference type="Proteomes" id="UP000593890"/>
    </source>
</evidence>
<dbReference type="InterPro" id="IPR038559">
    <property type="entry name" value="XkdN-like_sf"/>
</dbReference>
<dbReference type="KEGG" id="sman:C12CBH8_12800"/>
<protein>
    <submittedName>
        <fullName evidence="1">Phage portal protein</fullName>
    </submittedName>
</protein>
<proteinExistence type="predicted"/>
<reference evidence="2" key="1">
    <citation type="submission" date="2020-07" db="EMBL/GenBank/DDBJ databases">
        <title>Complete genome sequencing of Clostridia bacterium strain 12CBH8.</title>
        <authorList>
            <person name="Sakamoto M."/>
            <person name="Murakami T."/>
            <person name="Mori H."/>
        </authorList>
    </citation>
    <scope>NUCLEOTIDE SEQUENCE [LARGE SCALE GENOMIC DNA]</scope>
    <source>
        <strain evidence="2">12CBH8</strain>
    </source>
</reference>
<organism evidence="1 2">
    <name type="scientific">Solibaculum mannosilyticum</name>
    <dbReference type="NCBI Taxonomy" id="2780922"/>
    <lineage>
        <taxon>Bacteria</taxon>
        <taxon>Bacillati</taxon>
        <taxon>Bacillota</taxon>
        <taxon>Clostridia</taxon>
        <taxon>Eubacteriales</taxon>
        <taxon>Oscillospiraceae</taxon>
        <taxon>Solibaculum</taxon>
    </lineage>
</organism>
<dbReference type="InterPro" id="IPR014986">
    <property type="entry name" value="XkdN-like"/>
</dbReference>
<dbReference type="EMBL" id="AP023321">
    <property type="protein sequence ID" value="BCI60641.1"/>
    <property type="molecule type" value="Genomic_DNA"/>
</dbReference>
<dbReference type="Pfam" id="PF08890">
    <property type="entry name" value="Phage_TAC_5"/>
    <property type="match status" value="1"/>
</dbReference>
<dbReference type="Proteomes" id="UP000593890">
    <property type="component" value="Chromosome"/>
</dbReference>
<gene>
    <name evidence="1" type="ORF">C12CBH8_12800</name>
</gene>
<name>A0A7I8D1F5_9FIRM</name>
<dbReference type="RefSeq" id="WP_090265997.1">
    <property type="nucleotide sequence ID" value="NZ_AP023321.1"/>
</dbReference>
<dbReference type="Gene3D" id="3.30.2220.30">
    <property type="match status" value="1"/>
</dbReference>
<accession>A0A7I8D1F5</accession>
<dbReference type="AlphaFoldDB" id="A0A7I8D1F5"/>
<evidence type="ECO:0000313" key="1">
    <source>
        <dbReference type="EMBL" id="BCI60641.1"/>
    </source>
</evidence>
<sequence length="149" mass="16442">MEAKVIAGNLSAFLAQNALPVENVKYVASKRFVDPQTGDPMQWELRALTSQEDEILRRACTKNVPLPGKKGQYTPQMDTNLYVAKMAAACTVYPDLNDASLQDSYHVMGAEALLKTMLLAGEYADYIQQVQAICGFDASFEDKVDEAKN</sequence>
<keyword evidence="2" id="KW-1185">Reference proteome</keyword>